<accession>A0A5C6PF55</accession>
<keyword evidence="6" id="KW-0597">Phosphoprotein</keyword>
<dbReference type="InterPro" id="IPR035979">
    <property type="entry name" value="RBD_domain_sf"/>
</dbReference>
<keyword evidence="5 15" id="KW-0396">Initiation factor</keyword>
<evidence type="ECO:0000256" key="11">
    <source>
        <dbReference type="PROSITE-ProRule" id="PRU00176"/>
    </source>
</evidence>
<comment type="function">
    <text evidence="10">Stimulates the RNA helicase activity of EIF4A in the translation initiation complex. Binds weakly mRNA.</text>
</comment>
<evidence type="ECO:0000256" key="10">
    <source>
        <dbReference type="ARBA" id="ARBA00025462"/>
    </source>
</evidence>
<dbReference type="InterPro" id="IPR000504">
    <property type="entry name" value="RRM_dom"/>
</dbReference>
<evidence type="ECO:0000313" key="16">
    <source>
        <dbReference type="Proteomes" id="UP000324091"/>
    </source>
</evidence>
<dbReference type="SUPFAM" id="SSF54928">
    <property type="entry name" value="RNA-binding domain, RBD"/>
    <property type="match status" value="1"/>
</dbReference>
<dbReference type="GO" id="GO:0048471">
    <property type="term" value="C:perinuclear region of cytoplasm"/>
    <property type="evidence" value="ECO:0007669"/>
    <property type="project" value="UniProtKB-SubCell"/>
</dbReference>
<protein>
    <recommendedName>
        <fullName evidence="2">Eukaryotic translation initiation factor 4H</fullName>
    </recommendedName>
</protein>
<dbReference type="InterPro" id="IPR034229">
    <property type="entry name" value="eIF4H_RRM"/>
</dbReference>
<gene>
    <name evidence="15" type="ORF">D4764_12G0008510</name>
</gene>
<keyword evidence="9" id="KW-0007">Acetylation</keyword>
<evidence type="ECO:0000313" key="15">
    <source>
        <dbReference type="EMBL" id="TWW77461.1"/>
    </source>
</evidence>
<dbReference type="PANTHER" id="PTHR23236">
    <property type="entry name" value="EUKARYOTIC TRANSLATION INITIATION FACTOR 4B/4H"/>
    <property type="match status" value="1"/>
</dbReference>
<evidence type="ECO:0000256" key="9">
    <source>
        <dbReference type="ARBA" id="ARBA00022990"/>
    </source>
</evidence>
<sequence>MADFDYYDDRDRAYGSFGGSRGPRPGAATSGGPRKQKELPSEPPFTAYVGNLPFKTVQGDIDQIFKELNIRSIRLVRDKETDRFKGFCYVEFEDLESLKEALTYDGALLEDRSLRVDIAEGRRQERGGGGSGGFGYRKDDAKGTNMEYTTWWGPAMFLKFSSSLPLTSILLIGYWTPTLCFFLILKGDLGFLQFPILSLIVSYPVTCQHLLSVLKSHCPLQEKEVVEDLPKEQEEEDVTTVRTSTSQEEVIEMMIIWEGEVEVAAQVLVVPVTGGVQVQVVTEKDPHVGEQTSGNPLKWGSPGPKPAERLSLGRQNFRMCPGCKRVCVGEERAQRPRLQLKPRTVAEPLNQVANPNSKIFGGAKPREEIIKDKE</sequence>
<comment type="caution">
    <text evidence="15">The sequence shown here is derived from an EMBL/GenBank/DDBJ whole genome shotgun (WGS) entry which is preliminary data.</text>
</comment>
<dbReference type="EMBL" id="RHFK02000004">
    <property type="protein sequence ID" value="TWW77461.1"/>
    <property type="molecule type" value="Genomic_DNA"/>
</dbReference>
<dbReference type="GO" id="GO:0003723">
    <property type="term" value="F:RNA binding"/>
    <property type="evidence" value="ECO:0007669"/>
    <property type="project" value="UniProtKB-UniRule"/>
</dbReference>
<evidence type="ECO:0000256" key="3">
    <source>
        <dbReference type="ARBA" id="ARBA00022481"/>
    </source>
</evidence>
<evidence type="ECO:0000256" key="6">
    <source>
        <dbReference type="ARBA" id="ARBA00022553"/>
    </source>
</evidence>
<comment type="subcellular location">
    <subcellularLocation>
        <location evidence="1">Cytoplasm</location>
        <location evidence="1">Perinuclear region</location>
    </subcellularLocation>
</comment>
<keyword evidence="16" id="KW-1185">Reference proteome</keyword>
<dbReference type="InterPro" id="IPR012677">
    <property type="entry name" value="Nucleotide-bd_a/b_plait_sf"/>
</dbReference>
<dbReference type="SMART" id="SM00360">
    <property type="entry name" value="RRM"/>
    <property type="match status" value="1"/>
</dbReference>
<dbReference type="AlphaFoldDB" id="A0A5C6PF55"/>
<evidence type="ECO:0000256" key="2">
    <source>
        <dbReference type="ARBA" id="ARBA00013856"/>
    </source>
</evidence>
<dbReference type="Proteomes" id="UP000324091">
    <property type="component" value="Chromosome 12"/>
</dbReference>
<name>A0A5C6PF55_9TELE</name>
<feature type="transmembrane region" description="Helical" evidence="13">
    <location>
        <begin position="164"/>
        <end position="185"/>
    </location>
</feature>
<evidence type="ECO:0000256" key="4">
    <source>
        <dbReference type="ARBA" id="ARBA00022490"/>
    </source>
</evidence>
<proteinExistence type="predicted"/>
<keyword evidence="7 11" id="KW-0694">RNA-binding</keyword>
<evidence type="ECO:0000256" key="13">
    <source>
        <dbReference type="SAM" id="Phobius"/>
    </source>
</evidence>
<feature type="region of interest" description="Disordered" evidence="12">
    <location>
        <begin position="1"/>
        <end position="42"/>
    </location>
</feature>
<keyword evidence="4" id="KW-0963">Cytoplasm</keyword>
<dbReference type="Gene3D" id="3.30.70.330">
    <property type="match status" value="1"/>
</dbReference>
<keyword evidence="3" id="KW-0488">Methylation</keyword>
<evidence type="ECO:0000256" key="8">
    <source>
        <dbReference type="ARBA" id="ARBA00022917"/>
    </source>
</evidence>
<evidence type="ECO:0000256" key="5">
    <source>
        <dbReference type="ARBA" id="ARBA00022540"/>
    </source>
</evidence>
<keyword evidence="13" id="KW-1133">Transmembrane helix</keyword>
<dbReference type="PANTHER" id="PTHR23236:SF11">
    <property type="entry name" value="EUKARYOTIC TRANSLATION INITIATION FACTOR 4H"/>
    <property type="match status" value="1"/>
</dbReference>
<evidence type="ECO:0000256" key="12">
    <source>
        <dbReference type="SAM" id="MobiDB-lite"/>
    </source>
</evidence>
<keyword evidence="13" id="KW-0472">Membrane</keyword>
<feature type="region of interest" description="Disordered" evidence="12">
    <location>
        <begin position="287"/>
        <end position="306"/>
    </location>
</feature>
<keyword evidence="8" id="KW-0648">Protein biosynthesis</keyword>
<evidence type="ECO:0000256" key="1">
    <source>
        <dbReference type="ARBA" id="ARBA00004556"/>
    </source>
</evidence>
<keyword evidence="13" id="KW-0812">Transmembrane</keyword>
<evidence type="ECO:0000259" key="14">
    <source>
        <dbReference type="PROSITE" id="PS50102"/>
    </source>
</evidence>
<organism evidence="15 16">
    <name type="scientific">Takifugu flavidus</name>
    <name type="common">sansaifugu</name>
    <dbReference type="NCBI Taxonomy" id="433684"/>
    <lineage>
        <taxon>Eukaryota</taxon>
        <taxon>Metazoa</taxon>
        <taxon>Chordata</taxon>
        <taxon>Craniata</taxon>
        <taxon>Vertebrata</taxon>
        <taxon>Euteleostomi</taxon>
        <taxon>Actinopterygii</taxon>
        <taxon>Neopterygii</taxon>
        <taxon>Teleostei</taxon>
        <taxon>Neoteleostei</taxon>
        <taxon>Acanthomorphata</taxon>
        <taxon>Eupercaria</taxon>
        <taxon>Tetraodontiformes</taxon>
        <taxon>Tetradontoidea</taxon>
        <taxon>Tetraodontidae</taxon>
        <taxon>Takifugu</taxon>
    </lineage>
</organism>
<dbReference type="GO" id="GO:0003743">
    <property type="term" value="F:translation initiation factor activity"/>
    <property type="evidence" value="ECO:0007669"/>
    <property type="project" value="UniProtKB-KW"/>
</dbReference>
<dbReference type="PROSITE" id="PS50102">
    <property type="entry name" value="RRM"/>
    <property type="match status" value="1"/>
</dbReference>
<dbReference type="CDD" id="cd12401">
    <property type="entry name" value="RRM_eIF4H"/>
    <property type="match status" value="1"/>
</dbReference>
<evidence type="ECO:0000256" key="7">
    <source>
        <dbReference type="ARBA" id="ARBA00022884"/>
    </source>
</evidence>
<dbReference type="Pfam" id="PF00076">
    <property type="entry name" value="RRM_1"/>
    <property type="match status" value="1"/>
</dbReference>
<feature type="domain" description="RRM" evidence="14">
    <location>
        <begin position="45"/>
        <end position="121"/>
    </location>
</feature>
<dbReference type="FunFam" id="3.30.70.330:FF:000115">
    <property type="entry name" value="eukaryotic translation initiation factor 4H"/>
    <property type="match status" value="1"/>
</dbReference>
<reference evidence="15 16" key="1">
    <citation type="submission" date="2019-04" db="EMBL/GenBank/DDBJ databases">
        <title>Chromosome genome assembly for Takifugu flavidus.</title>
        <authorList>
            <person name="Xiao S."/>
        </authorList>
    </citation>
    <scope>NUCLEOTIDE SEQUENCE [LARGE SCALE GENOMIC DNA]</scope>
    <source>
        <strain evidence="15">HTHZ2018</strain>
        <tissue evidence="15">Muscle</tissue>
    </source>
</reference>